<evidence type="ECO:0000313" key="1">
    <source>
        <dbReference type="EMBL" id="SLM30394.1"/>
    </source>
</evidence>
<organism evidence="1 2">
    <name type="scientific">Desulfamplus magnetovallimortis</name>
    <dbReference type="NCBI Taxonomy" id="1246637"/>
    <lineage>
        <taxon>Bacteria</taxon>
        <taxon>Pseudomonadati</taxon>
        <taxon>Thermodesulfobacteriota</taxon>
        <taxon>Desulfobacteria</taxon>
        <taxon>Desulfobacterales</taxon>
        <taxon>Desulfobacteraceae</taxon>
        <taxon>Desulfamplus</taxon>
    </lineage>
</organism>
<name>A0A1W1HD23_9BACT</name>
<dbReference type="EMBL" id="FWEV01000136">
    <property type="protein sequence ID" value="SLM30394.1"/>
    <property type="molecule type" value="Genomic_DNA"/>
</dbReference>
<gene>
    <name evidence="1" type="ORF">MTBBW1_2200048</name>
</gene>
<reference evidence="1 2" key="1">
    <citation type="submission" date="2017-03" db="EMBL/GenBank/DDBJ databases">
        <authorList>
            <person name="Afonso C.L."/>
            <person name="Miller P.J."/>
            <person name="Scott M.A."/>
            <person name="Spackman E."/>
            <person name="Goraichik I."/>
            <person name="Dimitrov K.M."/>
            <person name="Suarez D.L."/>
            <person name="Swayne D.E."/>
        </authorList>
    </citation>
    <scope>NUCLEOTIDE SEQUENCE [LARGE SCALE GENOMIC DNA]</scope>
    <source>
        <strain evidence="1">PRJEB14757</strain>
    </source>
</reference>
<dbReference type="Proteomes" id="UP000191931">
    <property type="component" value="Unassembled WGS sequence"/>
</dbReference>
<protein>
    <submittedName>
        <fullName evidence="1">Uncharacterized protein</fullName>
    </submittedName>
</protein>
<dbReference type="AlphaFoldDB" id="A0A1W1HD23"/>
<evidence type="ECO:0000313" key="2">
    <source>
        <dbReference type="Proteomes" id="UP000191931"/>
    </source>
</evidence>
<keyword evidence="2" id="KW-1185">Reference proteome</keyword>
<proteinExistence type="predicted"/>
<accession>A0A1W1HD23</accession>
<sequence>MNGNKQLTNTSIIKFKNLKFFMGNPHINNLIISKYWSLPAQFSIYQKY</sequence>